<feature type="transmembrane region" description="Helical" evidence="12">
    <location>
        <begin position="177"/>
        <end position="197"/>
    </location>
</feature>
<dbReference type="EMBL" id="JBDFQZ010000002">
    <property type="protein sequence ID" value="KAK9749145.1"/>
    <property type="molecule type" value="Genomic_DNA"/>
</dbReference>
<organism evidence="15 16">
    <name type="scientific">Saponaria officinalis</name>
    <name type="common">Common soapwort</name>
    <name type="synonym">Lychnis saponaria</name>
    <dbReference type="NCBI Taxonomy" id="3572"/>
    <lineage>
        <taxon>Eukaryota</taxon>
        <taxon>Viridiplantae</taxon>
        <taxon>Streptophyta</taxon>
        <taxon>Embryophyta</taxon>
        <taxon>Tracheophyta</taxon>
        <taxon>Spermatophyta</taxon>
        <taxon>Magnoliopsida</taxon>
        <taxon>eudicotyledons</taxon>
        <taxon>Gunneridae</taxon>
        <taxon>Pentapetalae</taxon>
        <taxon>Caryophyllales</taxon>
        <taxon>Caryophyllaceae</taxon>
        <taxon>Caryophylleae</taxon>
        <taxon>Saponaria</taxon>
    </lineage>
</organism>
<evidence type="ECO:0000256" key="3">
    <source>
        <dbReference type="ARBA" id="ARBA00004922"/>
    </source>
</evidence>
<keyword evidence="6" id="KW-0732">Signal</keyword>
<evidence type="ECO:0000256" key="1">
    <source>
        <dbReference type="ARBA" id="ARBA00002791"/>
    </source>
</evidence>
<evidence type="ECO:0000313" key="15">
    <source>
        <dbReference type="EMBL" id="KAK9749145.1"/>
    </source>
</evidence>
<feature type="domain" description="Ribophorin II third" evidence="13">
    <location>
        <begin position="2"/>
        <end position="65"/>
    </location>
</feature>
<dbReference type="InterPro" id="IPR055374">
    <property type="entry name" value="Ribophorin_II_3rd"/>
</dbReference>
<keyword evidence="7" id="KW-0256">Endoplasmic reticulum</keyword>
<dbReference type="Pfam" id="PF25147">
    <property type="entry name" value="Ribophorin_II_C"/>
    <property type="match status" value="1"/>
</dbReference>
<dbReference type="GO" id="GO:0006487">
    <property type="term" value="P:protein N-linked glycosylation"/>
    <property type="evidence" value="ECO:0007669"/>
    <property type="project" value="TreeGrafter"/>
</dbReference>
<evidence type="ECO:0000256" key="4">
    <source>
        <dbReference type="ARBA" id="ARBA00009038"/>
    </source>
</evidence>
<comment type="pathway">
    <text evidence="3">Protein modification; protein glycosylation.</text>
</comment>
<name>A0AAW1MRS9_SAPOF</name>
<comment type="caution">
    <text evidence="15">The sequence shown here is derived from an EMBL/GenBank/DDBJ whole genome shotgun (WGS) entry which is preliminary data.</text>
</comment>
<comment type="subcellular location">
    <subcellularLocation>
        <location evidence="2">Endoplasmic reticulum membrane</location>
        <topology evidence="2">Multi-pass membrane protein</topology>
    </subcellularLocation>
</comment>
<dbReference type="PANTHER" id="PTHR12640">
    <property type="entry name" value="RIBOPHORIN II"/>
    <property type="match status" value="1"/>
</dbReference>
<evidence type="ECO:0000259" key="14">
    <source>
        <dbReference type="Pfam" id="PF25147"/>
    </source>
</evidence>
<evidence type="ECO:0000256" key="5">
    <source>
        <dbReference type="ARBA" id="ARBA00022692"/>
    </source>
</evidence>
<reference evidence="15" key="1">
    <citation type="submission" date="2024-03" db="EMBL/GenBank/DDBJ databases">
        <title>WGS assembly of Saponaria officinalis var. Norfolk2.</title>
        <authorList>
            <person name="Jenkins J."/>
            <person name="Shu S."/>
            <person name="Grimwood J."/>
            <person name="Barry K."/>
            <person name="Goodstein D."/>
            <person name="Schmutz J."/>
            <person name="Leebens-Mack J."/>
            <person name="Osbourn A."/>
        </authorList>
    </citation>
    <scope>NUCLEOTIDE SEQUENCE [LARGE SCALE GENOMIC DNA]</scope>
    <source>
        <strain evidence="15">JIC</strain>
    </source>
</reference>
<comment type="similarity">
    <text evidence="4">Belongs to the SWP1 family.</text>
</comment>
<evidence type="ECO:0000313" key="16">
    <source>
        <dbReference type="Proteomes" id="UP001443914"/>
    </source>
</evidence>
<evidence type="ECO:0000259" key="13">
    <source>
        <dbReference type="Pfam" id="PF23860"/>
    </source>
</evidence>
<gene>
    <name evidence="15" type="ORF">RND81_02G105400</name>
</gene>
<accession>A0AAW1MRS9</accession>
<evidence type="ECO:0000256" key="8">
    <source>
        <dbReference type="ARBA" id="ARBA00022989"/>
    </source>
</evidence>
<comment type="function">
    <text evidence="1">Subunit of the oligosaccharyl transferase (OST) complex that catalyzes the initial transfer of a defined glycan (Glc(3)Man(9)GlcNAc(2) in eukaryotes) from the lipid carrier dolichol-pyrophosphate to an asparagine residue within an Asn-X-Ser/Thr consensus motif in nascent polypeptide chains, the first step in protein N-glycosylation. N-glycosylation occurs cotranslationally and the complex associates with the Sec61 complex at the channel-forming translocon complex that mediates protein translocation across the endoplasmic reticulum (ER). All subunits are required for a maximal enzyme activity.</text>
</comment>
<proteinExistence type="inferred from homology"/>
<keyword evidence="8 12" id="KW-1133">Transmembrane helix</keyword>
<dbReference type="InterPro" id="IPR008814">
    <property type="entry name" value="Swp1"/>
</dbReference>
<keyword evidence="5 12" id="KW-0812">Transmembrane</keyword>
<evidence type="ECO:0000256" key="2">
    <source>
        <dbReference type="ARBA" id="ARBA00004477"/>
    </source>
</evidence>
<protein>
    <recommendedName>
        <fullName evidence="11">Ribophorin II</fullName>
    </recommendedName>
    <alternativeName>
        <fullName evidence="10">Ribophorin-2</fullName>
    </alternativeName>
</protein>
<dbReference type="Pfam" id="PF23860">
    <property type="entry name" value="Ribophorin_II_3rd"/>
    <property type="match status" value="1"/>
</dbReference>
<evidence type="ECO:0000256" key="10">
    <source>
        <dbReference type="ARBA" id="ARBA00030078"/>
    </source>
</evidence>
<feature type="transmembrane region" description="Helical" evidence="12">
    <location>
        <begin position="109"/>
        <end position="133"/>
    </location>
</feature>
<feature type="domain" description="Ribophorin II C-terminal" evidence="14">
    <location>
        <begin position="98"/>
        <end position="199"/>
    </location>
</feature>
<dbReference type="PANTHER" id="PTHR12640:SF0">
    <property type="entry name" value="DOLICHYL-DIPHOSPHOOLIGOSACCHARIDE--PROTEIN GLYCOSYLTRANSFERASE SUBUNIT 2"/>
    <property type="match status" value="1"/>
</dbReference>
<sequence>MLRHDTNVEHVFVVGSSGKKYELTLDFLGLVDKFYYLSGKYSLQLTVGDAAMENSFTRSLGYIDLDLPEAPEKATRPPLQPVDPLSRFGPKAEIEHIFRVPEKRPPRELSLAFLGLTFIPLAGFLVGLLRLGVNLKNFPTSTVPATFAILFHAAILAVLCLYALFWLMLNLFTTLKILSFLGVVLVFVGHRTLSHLASKSAKLKST</sequence>
<dbReference type="InterPro" id="IPR056790">
    <property type="entry name" value="Ribophorin_II_C"/>
</dbReference>
<evidence type="ECO:0000256" key="7">
    <source>
        <dbReference type="ARBA" id="ARBA00022824"/>
    </source>
</evidence>
<feature type="transmembrane region" description="Helical" evidence="12">
    <location>
        <begin position="145"/>
        <end position="165"/>
    </location>
</feature>
<evidence type="ECO:0000256" key="6">
    <source>
        <dbReference type="ARBA" id="ARBA00022729"/>
    </source>
</evidence>
<evidence type="ECO:0000256" key="9">
    <source>
        <dbReference type="ARBA" id="ARBA00023136"/>
    </source>
</evidence>
<keyword evidence="16" id="KW-1185">Reference proteome</keyword>
<evidence type="ECO:0000256" key="11">
    <source>
        <dbReference type="ARBA" id="ARBA00032139"/>
    </source>
</evidence>
<keyword evidence="9 12" id="KW-0472">Membrane</keyword>
<evidence type="ECO:0000256" key="12">
    <source>
        <dbReference type="SAM" id="Phobius"/>
    </source>
</evidence>
<dbReference type="Proteomes" id="UP001443914">
    <property type="component" value="Unassembled WGS sequence"/>
</dbReference>
<dbReference type="AlphaFoldDB" id="A0AAW1MRS9"/>
<dbReference type="GO" id="GO:0008250">
    <property type="term" value="C:oligosaccharyltransferase complex"/>
    <property type="evidence" value="ECO:0007669"/>
    <property type="project" value="InterPro"/>
</dbReference>